<dbReference type="InterPro" id="IPR009091">
    <property type="entry name" value="RCC1/BLIP-II"/>
</dbReference>
<evidence type="ECO:0000313" key="3">
    <source>
        <dbReference type="Proteomes" id="UP000444721"/>
    </source>
</evidence>
<dbReference type="AlphaFoldDB" id="A0A6A5CGG5"/>
<accession>A0A6A5CGG5</accession>
<dbReference type="InterPro" id="IPR051210">
    <property type="entry name" value="Ub_ligase/GEF_domain"/>
</dbReference>
<proteinExistence type="predicted"/>
<name>A0A6A5CGG5_NAEFO</name>
<dbReference type="RefSeq" id="XP_044569131.1">
    <property type="nucleotide sequence ID" value="XM_044706444.1"/>
</dbReference>
<sequence>MWKQQDGIAGIGDVPIIATDLTLNYAYSKNGNSQNPLFGKNISKLSCGYSTCLACSEDGFVYIRQISLVSGASQWSPVSLPSSFLDPYTFQPITNVKCSDVELGGKLGDETLFVLTISGYVFSWGSYNKDIRGHGVDGTFVSIPTLIPTLKGIYHLSSTPDFANSQTCAIVGFANSTGAYLMGWNLYSFGTGVDYQTYDHPVYVPLDYVTSGQIRSMHFGMKHVLFLTENGHVYTMGDNDDRQVLPSGGNGNIPTLTNLTSSFTNVSSKIVECSVSNDACLCISANGDVFTWGNLYQAGISNNNVVNFGWIDTQKSKIIVAIWIYCHY</sequence>
<dbReference type="VEuPathDB" id="AmoebaDB:NF0099340"/>
<evidence type="ECO:0000313" key="2">
    <source>
        <dbReference type="EMBL" id="KAF0984418.1"/>
    </source>
</evidence>
<dbReference type="EMBL" id="VFQX01000002">
    <property type="protein sequence ID" value="KAF0984418.1"/>
    <property type="molecule type" value="Genomic_DNA"/>
</dbReference>
<dbReference type="VEuPathDB" id="AmoebaDB:FDP41_000317"/>
<protein>
    <submittedName>
        <fullName evidence="2">Uncharacterized protein</fullName>
    </submittedName>
</protein>
<dbReference type="SUPFAM" id="SSF50985">
    <property type="entry name" value="RCC1/BLIP-II"/>
    <property type="match status" value="1"/>
</dbReference>
<dbReference type="OrthoDB" id="61110at2759"/>
<dbReference type="PANTHER" id="PTHR22870:SF408">
    <property type="entry name" value="OS09G0560450 PROTEIN"/>
    <property type="match status" value="1"/>
</dbReference>
<organism evidence="2 3">
    <name type="scientific">Naegleria fowleri</name>
    <name type="common">Brain eating amoeba</name>
    <dbReference type="NCBI Taxonomy" id="5763"/>
    <lineage>
        <taxon>Eukaryota</taxon>
        <taxon>Discoba</taxon>
        <taxon>Heterolobosea</taxon>
        <taxon>Tetramitia</taxon>
        <taxon>Eutetramitia</taxon>
        <taxon>Vahlkampfiidae</taxon>
        <taxon>Naegleria</taxon>
    </lineage>
</organism>
<dbReference type="GeneID" id="68107535"/>
<keyword evidence="3" id="KW-1185">Reference proteome</keyword>
<gene>
    <name evidence="2" type="ORF">FDP41_000317</name>
</gene>
<keyword evidence="1" id="KW-0677">Repeat</keyword>
<dbReference type="PANTHER" id="PTHR22870">
    <property type="entry name" value="REGULATOR OF CHROMOSOME CONDENSATION"/>
    <property type="match status" value="1"/>
</dbReference>
<reference evidence="2 3" key="1">
    <citation type="journal article" date="2019" name="Sci. Rep.">
        <title>Nanopore sequencing improves the draft genome of the human pathogenic amoeba Naegleria fowleri.</title>
        <authorList>
            <person name="Liechti N."/>
            <person name="Schurch N."/>
            <person name="Bruggmann R."/>
            <person name="Wittwer M."/>
        </authorList>
    </citation>
    <scope>NUCLEOTIDE SEQUENCE [LARGE SCALE GENOMIC DNA]</scope>
    <source>
        <strain evidence="2 3">ATCC 30894</strain>
    </source>
</reference>
<dbReference type="VEuPathDB" id="AmoebaDB:NfTy_000280"/>
<dbReference type="Gene3D" id="2.130.10.30">
    <property type="entry name" value="Regulator of chromosome condensation 1/beta-lactamase-inhibitor protein II"/>
    <property type="match status" value="1"/>
</dbReference>
<dbReference type="Pfam" id="PF13540">
    <property type="entry name" value="RCC1_2"/>
    <property type="match status" value="1"/>
</dbReference>
<evidence type="ECO:0000256" key="1">
    <source>
        <dbReference type="ARBA" id="ARBA00022737"/>
    </source>
</evidence>
<dbReference type="Proteomes" id="UP000444721">
    <property type="component" value="Unassembled WGS sequence"/>
</dbReference>
<comment type="caution">
    <text evidence="2">The sequence shown here is derived from an EMBL/GenBank/DDBJ whole genome shotgun (WGS) entry which is preliminary data.</text>
</comment>